<sequence>MTWNDFLDTAEGIRSVKVTEAVAEMRARLNRLKTVPAARELDLRAAALS</sequence>
<dbReference type="Proteomes" id="UP001592528">
    <property type="component" value="Unassembled WGS sequence"/>
</dbReference>
<proteinExistence type="predicted"/>
<accession>A0ABV6UZW1</accession>
<gene>
    <name evidence="1" type="ORF">ACEZDJ_37385</name>
</gene>
<protein>
    <submittedName>
        <fullName evidence="1">Uncharacterized protein</fullName>
    </submittedName>
</protein>
<name>A0ABV6UZW1_9ACTN</name>
<organism evidence="1 2">
    <name type="scientific">Streptacidiphilus cavernicola</name>
    <dbReference type="NCBI Taxonomy" id="3342716"/>
    <lineage>
        <taxon>Bacteria</taxon>
        <taxon>Bacillati</taxon>
        <taxon>Actinomycetota</taxon>
        <taxon>Actinomycetes</taxon>
        <taxon>Kitasatosporales</taxon>
        <taxon>Streptomycetaceae</taxon>
        <taxon>Streptacidiphilus</taxon>
    </lineage>
</organism>
<evidence type="ECO:0000313" key="1">
    <source>
        <dbReference type="EMBL" id="MFC1406973.1"/>
    </source>
</evidence>
<comment type="caution">
    <text evidence="1">The sequence shown here is derived from an EMBL/GenBank/DDBJ whole genome shotgun (WGS) entry which is preliminary data.</text>
</comment>
<evidence type="ECO:0000313" key="2">
    <source>
        <dbReference type="Proteomes" id="UP001592528"/>
    </source>
</evidence>
<dbReference type="RefSeq" id="WP_157624101.1">
    <property type="nucleotide sequence ID" value="NZ_JBHEZZ010000036.1"/>
</dbReference>
<keyword evidence="2" id="KW-1185">Reference proteome</keyword>
<dbReference type="EMBL" id="JBHEZZ010000036">
    <property type="protein sequence ID" value="MFC1406973.1"/>
    <property type="molecule type" value="Genomic_DNA"/>
</dbReference>
<reference evidence="1 2" key="1">
    <citation type="submission" date="2024-09" db="EMBL/GenBank/DDBJ databases">
        <authorList>
            <person name="Lee S.D."/>
        </authorList>
    </citation>
    <scope>NUCLEOTIDE SEQUENCE [LARGE SCALE GENOMIC DNA]</scope>
    <source>
        <strain evidence="1 2">N1-5</strain>
    </source>
</reference>